<evidence type="ECO:0000313" key="1">
    <source>
        <dbReference type="EMBL" id="EQA63269.1"/>
    </source>
</evidence>
<dbReference type="RefSeq" id="WP_010578628.1">
    <property type="nucleotide sequence ID" value="NZ_AHMT02000020.1"/>
</dbReference>
<dbReference type="SUPFAM" id="SSF52075">
    <property type="entry name" value="Outer arm dynein light chain 1"/>
    <property type="match status" value="1"/>
</dbReference>
<dbReference type="Gene3D" id="3.80.10.10">
    <property type="entry name" value="Ribonuclease Inhibitor"/>
    <property type="match status" value="1"/>
</dbReference>
<keyword evidence="2" id="KW-1185">Reference proteome</keyword>
<organism evidence="1 2">
    <name type="scientific">Leptospira alexanderi serovar Manhao 3 str. L 60</name>
    <dbReference type="NCBI Taxonomy" id="1049759"/>
    <lineage>
        <taxon>Bacteria</taxon>
        <taxon>Pseudomonadati</taxon>
        <taxon>Spirochaetota</taxon>
        <taxon>Spirochaetia</taxon>
        <taxon>Leptospirales</taxon>
        <taxon>Leptospiraceae</taxon>
        <taxon>Leptospira</taxon>
    </lineage>
</organism>
<reference evidence="1" key="1">
    <citation type="submission" date="2013-05" db="EMBL/GenBank/DDBJ databases">
        <authorList>
            <person name="Harkins D.M."/>
            <person name="Durkin A.S."/>
            <person name="Brinkac L.M."/>
            <person name="Haft D.H."/>
            <person name="Selengut J.D."/>
            <person name="Sanka R."/>
            <person name="DePew J."/>
            <person name="Purushe J."/>
            <person name="Hartskeerl R.A."/>
            <person name="Ahmed A."/>
            <person name="van der Linden H."/>
            <person name="Goris M.G.A."/>
            <person name="Vinetz J.M."/>
            <person name="Sutton G.G."/>
            <person name="Nierman W.C."/>
            <person name="Fouts D.E."/>
        </authorList>
    </citation>
    <scope>NUCLEOTIDE SEQUENCE [LARGE SCALE GENOMIC DNA]</scope>
    <source>
        <strain evidence="1">L 60</strain>
    </source>
</reference>
<dbReference type="EMBL" id="AHMT02000020">
    <property type="protein sequence ID" value="EQA63269.1"/>
    <property type="molecule type" value="Genomic_DNA"/>
</dbReference>
<dbReference type="Proteomes" id="UP000018747">
    <property type="component" value="Unassembled WGS sequence"/>
</dbReference>
<gene>
    <name evidence="1" type="ORF">LEP1GSC062_4504</name>
</gene>
<accession>V6I8C5</accession>
<proteinExistence type="predicted"/>
<comment type="caution">
    <text evidence="1">The sequence shown here is derived from an EMBL/GenBank/DDBJ whole genome shotgun (WGS) entry which is preliminary data.</text>
</comment>
<dbReference type="OrthoDB" id="345473at2"/>
<sequence length="86" mass="9855">MKVNLSASIQSPTKKGILLLILLCFLSQLKAEEKRIYDNLTEALQNPTDVRILYLYDNQITTFPKEIGKLQNLRELHLDDIPALKS</sequence>
<dbReference type="InterPro" id="IPR032675">
    <property type="entry name" value="LRR_dom_sf"/>
</dbReference>
<name>V6I8C5_9LEPT</name>
<evidence type="ECO:0000313" key="2">
    <source>
        <dbReference type="Proteomes" id="UP000018747"/>
    </source>
</evidence>
<protein>
    <submittedName>
        <fullName evidence="1">Leucine rich repeat protein</fullName>
    </submittedName>
</protein>
<dbReference type="AlphaFoldDB" id="V6I8C5"/>